<evidence type="ECO:0000256" key="3">
    <source>
        <dbReference type="ARBA" id="ARBA00023315"/>
    </source>
</evidence>
<dbReference type="RefSeq" id="WP_070365507.1">
    <property type="nucleotide sequence ID" value="NZ_CP016070.1"/>
</dbReference>
<dbReference type="Pfam" id="PF02522">
    <property type="entry name" value="Antibiotic_NAT"/>
    <property type="match status" value="1"/>
</dbReference>
<organism evidence="4 5">
    <name type="scientific">Halodesulfurarchaeum formicicum</name>
    <dbReference type="NCBI Taxonomy" id="1873524"/>
    <lineage>
        <taxon>Archaea</taxon>
        <taxon>Methanobacteriati</taxon>
        <taxon>Methanobacteriota</taxon>
        <taxon>Stenosarchaea group</taxon>
        <taxon>Halobacteria</taxon>
        <taxon>Halobacteriales</taxon>
        <taxon>Halobacteriaceae</taxon>
        <taxon>Halodesulfurarchaeum</taxon>
    </lineage>
</organism>
<protein>
    <submittedName>
        <fullName evidence="4">Aminoglycoside N3-acetyltransferase</fullName>
    </submittedName>
</protein>
<dbReference type="EMBL" id="CP016070">
    <property type="protein sequence ID" value="AOW80843.1"/>
    <property type="molecule type" value="Genomic_DNA"/>
</dbReference>
<dbReference type="PANTHER" id="PTHR11104">
    <property type="entry name" value="AMINOGLYCOSIDE N3-ACETYLTRANSFERASE"/>
    <property type="match status" value="1"/>
</dbReference>
<evidence type="ECO:0000313" key="5">
    <source>
        <dbReference type="Proteomes" id="UP000185608"/>
    </source>
</evidence>
<dbReference type="AlphaFoldDB" id="A0A1D8S663"/>
<dbReference type="Proteomes" id="UP000185608">
    <property type="component" value="Chromosome"/>
</dbReference>
<keyword evidence="2 4" id="KW-0808">Transferase</keyword>
<dbReference type="InterPro" id="IPR003679">
    <property type="entry name" value="Amioglycoside_AcTrfase"/>
</dbReference>
<dbReference type="KEGG" id="halh:HTSR_1673"/>
<dbReference type="GO" id="GO:0046677">
    <property type="term" value="P:response to antibiotic"/>
    <property type="evidence" value="ECO:0007669"/>
    <property type="project" value="InterPro"/>
</dbReference>
<dbReference type="GeneID" id="29829660"/>
<dbReference type="SUPFAM" id="SSF110710">
    <property type="entry name" value="TTHA0583/YokD-like"/>
    <property type="match status" value="1"/>
</dbReference>
<dbReference type="GO" id="GO:0008080">
    <property type="term" value="F:N-acetyltransferase activity"/>
    <property type="evidence" value="ECO:0007669"/>
    <property type="project" value="InterPro"/>
</dbReference>
<gene>
    <name evidence="4" type="ORF">HTSR_1673</name>
</gene>
<evidence type="ECO:0000256" key="2">
    <source>
        <dbReference type="ARBA" id="ARBA00022679"/>
    </source>
</evidence>
<dbReference type="STRING" id="1873524.HSR6_1741"/>
<evidence type="ECO:0000256" key="1">
    <source>
        <dbReference type="ARBA" id="ARBA00006383"/>
    </source>
</evidence>
<dbReference type="PANTHER" id="PTHR11104:SF0">
    <property type="entry name" value="SPBETA PROPHAGE-DERIVED AMINOGLYCOSIDE N(3')-ACETYLTRANSFERASE-LIKE PROTEIN YOKD"/>
    <property type="match status" value="1"/>
</dbReference>
<evidence type="ECO:0000313" key="4">
    <source>
        <dbReference type="EMBL" id="AOW80843.1"/>
    </source>
</evidence>
<accession>A0A1D8S663</accession>
<dbReference type="InterPro" id="IPR028345">
    <property type="entry name" value="Antibiotic_NAT-like"/>
</dbReference>
<sequence>MSEADAIERVEKPVTARGIRSELSELGVEAGDTLLVHASLSGLGWVSGGPQAVIEALQATVTESGTLLMPAHTGQFTDPADWENPPVPGDWVETIRETQPPFRPEATPSRGVGTIAETFRTFPEVSRSEHPIYSFSAWGSESERILEDHALDYGLGPDSPLGGLYERGGSVLCLGTGHRTNTSLHLAEYLAAIDAQERTRRAPVLKEGKRVEVEFRDIELDVSDFAELGAAFEAAVGCDTGTVGAAETKRIEQRALVDFAVEWLETHRG</sequence>
<proteinExistence type="inferred from homology"/>
<reference evidence="4 5" key="1">
    <citation type="submission" date="2016-06" db="EMBL/GenBank/DDBJ databases">
        <title>Discovery of anaerobic lithoheterotrophic haloarchaeon capable of sulfur respiration by hydrogen and formate.</title>
        <authorList>
            <person name="Sorokin D.Y."/>
            <person name="Kublanov I.V."/>
            <person name="Roman P."/>
            <person name="Sinninghe Damste J.S."/>
            <person name="Golyshin P.N."/>
            <person name="Rojo D."/>
            <person name="Ciordia S."/>
            <person name="Mena Md.C."/>
            <person name="Ferrer M."/>
            <person name="Smedile F."/>
            <person name="Messina E."/>
            <person name="La Cono V."/>
            <person name="Yakimov M.M."/>
        </authorList>
    </citation>
    <scope>NUCLEOTIDE SEQUENCE [LARGE SCALE GENOMIC DNA]</scope>
    <source>
        <strain evidence="4 5">HTSR1</strain>
    </source>
</reference>
<name>A0A1D8S663_9EURY</name>
<comment type="similarity">
    <text evidence="1">Belongs to the antibiotic N-acetyltransferase family.</text>
</comment>
<keyword evidence="3" id="KW-0012">Acyltransferase</keyword>